<dbReference type="EMBL" id="DRBS01000038">
    <property type="protein sequence ID" value="HDD43410.1"/>
    <property type="molecule type" value="Genomic_DNA"/>
</dbReference>
<proteinExistence type="predicted"/>
<reference evidence="1" key="1">
    <citation type="journal article" date="2020" name="mSystems">
        <title>Genome- and Community-Level Interaction Insights into Carbon Utilization and Element Cycling Functions of Hydrothermarchaeota in Hydrothermal Sediment.</title>
        <authorList>
            <person name="Zhou Z."/>
            <person name="Liu Y."/>
            <person name="Xu W."/>
            <person name="Pan J."/>
            <person name="Luo Z.H."/>
            <person name="Li M."/>
        </authorList>
    </citation>
    <scope>NUCLEOTIDE SEQUENCE [LARGE SCALE GENOMIC DNA]</scope>
    <source>
        <strain evidence="1">HyVt-233</strain>
    </source>
</reference>
<evidence type="ECO:0000313" key="1">
    <source>
        <dbReference type="EMBL" id="HDD43410.1"/>
    </source>
</evidence>
<gene>
    <name evidence="1" type="ORF">ENG63_00910</name>
</gene>
<protein>
    <submittedName>
        <fullName evidence="1">Uncharacterized protein</fullName>
    </submittedName>
</protein>
<dbReference type="Proteomes" id="UP000886289">
    <property type="component" value="Unassembled WGS sequence"/>
</dbReference>
<accession>A0A7C0Y5W7</accession>
<dbReference type="AlphaFoldDB" id="A0A7C0Y5W7"/>
<organism evidence="1">
    <name type="scientific">Desulfofervidus auxilii</name>
    <dbReference type="NCBI Taxonomy" id="1621989"/>
    <lineage>
        <taxon>Bacteria</taxon>
        <taxon>Pseudomonadati</taxon>
        <taxon>Thermodesulfobacteriota</taxon>
        <taxon>Candidatus Desulfofervidia</taxon>
        <taxon>Candidatus Desulfofervidales</taxon>
        <taxon>Candidatus Desulfofervidaceae</taxon>
        <taxon>Candidatus Desulfofervidus</taxon>
    </lineage>
</organism>
<name>A0A7C0Y5W7_DESA2</name>
<comment type="caution">
    <text evidence="1">The sequence shown here is derived from an EMBL/GenBank/DDBJ whole genome shotgun (WGS) entry which is preliminary data.</text>
</comment>
<sequence>MRYLEEGKNPDSHSLICEHFGVNEDDTWKFQIEMNAEDVKKLAEAPPTFQTLEDLESYYDGGLDFQDFPVDYLPRVQFWLSQNIDKIVEAGNLKYSTPLAEMIIKQEPARLVIHLAYPRSLKKIEEEVVEKFPFTKSRTKTAPNWWVSTRIYDGIAVWFKIPRQTTNDDDLLVSRLFVNRYRRITYSADENGNPVKHDTIRILVYPILDERKEGENI</sequence>